<keyword evidence="9" id="KW-1185">Reference proteome</keyword>
<dbReference type="InterPro" id="IPR007219">
    <property type="entry name" value="XnlR_reg_dom"/>
</dbReference>
<dbReference type="GO" id="GO:0005634">
    <property type="term" value="C:nucleus"/>
    <property type="evidence" value="ECO:0007669"/>
    <property type="project" value="UniProtKB-SubCell"/>
</dbReference>
<comment type="subcellular location">
    <subcellularLocation>
        <location evidence="1">Nucleus</location>
    </subcellularLocation>
</comment>
<evidence type="ECO:0000259" key="7">
    <source>
        <dbReference type="Pfam" id="PF04082"/>
    </source>
</evidence>
<proteinExistence type="predicted"/>
<protein>
    <recommendedName>
        <fullName evidence="7">Xylanolytic transcriptional activator regulatory domain-containing protein</fullName>
    </recommendedName>
</protein>
<accession>A0A6A6SDQ5</accession>
<dbReference type="InterPro" id="IPR051059">
    <property type="entry name" value="VerF-like"/>
</dbReference>
<evidence type="ECO:0000256" key="6">
    <source>
        <dbReference type="ARBA" id="ARBA00023242"/>
    </source>
</evidence>
<gene>
    <name evidence="8" type="ORF">P280DRAFT_377221</name>
</gene>
<keyword evidence="5" id="KW-0862">Zinc</keyword>
<dbReference type="GO" id="GO:0000978">
    <property type="term" value="F:RNA polymerase II cis-regulatory region sequence-specific DNA binding"/>
    <property type="evidence" value="ECO:0007669"/>
    <property type="project" value="InterPro"/>
</dbReference>
<dbReference type="GO" id="GO:0000785">
    <property type="term" value="C:chromatin"/>
    <property type="evidence" value="ECO:0007669"/>
    <property type="project" value="TreeGrafter"/>
</dbReference>
<name>A0A6A6SDQ5_9PLEO</name>
<dbReference type="GO" id="GO:0006351">
    <property type="term" value="P:DNA-templated transcription"/>
    <property type="evidence" value="ECO:0007669"/>
    <property type="project" value="InterPro"/>
</dbReference>
<dbReference type="GO" id="GO:0000981">
    <property type="term" value="F:DNA-binding transcription factor activity, RNA polymerase II-specific"/>
    <property type="evidence" value="ECO:0007669"/>
    <property type="project" value="InterPro"/>
</dbReference>
<evidence type="ECO:0000256" key="1">
    <source>
        <dbReference type="ARBA" id="ARBA00004123"/>
    </source>
</evidence>
<sequence length="280" mass="32199">LQTFILLVEFASWAHRRIAKDALCMASQLAVLIREAGVSESDEATQDIEWESWVAIEERRRTLFAGYLLFNLHSIVFDTHPLILNYEIGLYLPDYAAQWRATNAEQWKQGPRQPECGFQDGLRRLFSETESRREPNLSSFANYLLMQGIIQEMYRECPIFTNTTARSDRDRRFETALRTWQLGWETMEESSHDSDLDPLYAKGPLALTGDALLRLAYIRLSSGHKLSKTLLLSRDAQRMLRKPKPLARSQQVNRAVMHAAHSLSVPVRLGITLMTTTKEL</sequence>
<dbReference type="PANTHER" id="PTHR40626:SF10">
    <property type="entry name" value="C2H2-TYPE DOMAIN-CONTAINING PROTEIN"/>
    <property type="match status" value="1"/>
</dbReference>
<keyword evidence="4" id="KW-0863">Zinc-finger</keyword>
<feature type="non-terminal residue" evidence="8">
    <location>
        <position position="280"/>
    </location>
</feature>
<dbReference type="Pfam" id="PF04082">
    <property type="entry name" value="Fungal_trans"/>
    <property type="match status" value="1"/>
</dbReference>
<keyword evidence="6" id="KW-0539">Nucleus</keyword>
<dbReference type="EMBL" id="MU006776">
    <property type="protein sequence ID" value="KAF2646025.1"/>
    <property type="molecule type" value="Genomic_DNA"/>
</dbReference>
<keyword evidence="2" id="KW-0479">Metal-binding</keyword>
<feature type="domain" description="Xylanolytic transcriptional activator regulatory" evidence="7">
    <location>
        <begin position="33"/>
        <end position="180"/>
    </location>
</feature>
<evidence type="ECO:0000313" key="9">
    <source>
        <dbReference type="Proteomes" id="UP000799753"/>
    </source>
</evidence>
<evidence type="ECO:0000256" key="4">
    <source>
        <dbReference type="ARBA" id="ARBA00022771"/>
    </source>
</evidence>
<dbReference type="AlphaFoldDB" id="A0A6A6SDQ5"/>
<dbReference type="PANTHER" id="PTHR40626">
    <property type="entry name" value="MIP31509P"/>
    <property type="match status" value="1"/>
</dbReference>
<dbReference type="Proteomes" id="UP000799753">
    <property type="component" value="Unassembled WGS sequence"/>
</dbReference>
<feature type="non-terminal residue" evidence="8">
    <location>
        <position position="1"/>
    </location>
</feature>
<evidence type="ECO:0000256" key="2">
    <source>
        <dbReference type="ARBA" id="ARBA00022723"/>
    </source>
</evidence>
<organism evidence="8 9">
    <name type="scientific">Massarina eburnea CBS 473.64</name>
    <dbReference type="NCBI Taxonomy" id="1395130"/>
    <lineage>
        <taxon>Eukaryota</taxon>
        <taxon>Fungi</taxon>
        <taxon>Dikarya</taxon>
        <taxon>Ascomycota</taxon>
        <taxon>Pezizomycotina</taxon>
        <taxon>Dothideomycetes</taxon>
        <taxon>Pleosporomycetidae</taxon>
        <taxon>Pleosporales</taxon>
        <taxon>Massarineae</taxon>
        <taxon>Massarinaceae</taxon>
        <taxon>Massarina</taxon>
    </lineage>
</organism>
<keyword evidence="3" id="KW-0677">Repeat</keyword>
<dbReference type="OrthoDB" id="654211at2759"/>
<evidence type="ECO:0000256" key="3">
    <source>
        <dbReference type="ARBA" id="ARBA00022737"/>
    </source>
</evidence>
<dbReference type="GO" id="GO:0008270">
    <property type="term" value="F:zinc ion binding"/>
    <property type="evidence" value="ECO:0007669"/>
    <property type="project" value="UniProtKB-KW"/>
</dbReference>
<evidence type="ECO:0000313" key="8">
    <source>
        <dbReference type="EMBL" id="KAF2646025.1"/>
    </source>
</evidence>
<evidence type="ECO:0000256" key="5">
    <source>
        <dbReference type="ARBA" id="ARBA00022833"/>
    </source>
</evidence>
<reference evidence="8" key="1">
    <citation type="journal article" date="2020" name="Stud. Mycol.">
        <title>101 Dothideomycetes genomes: a test case for predicting lifestyles and emergence of pathogens.</title>
        <authorList>
            <person name="Haridas S."/>
            <person name="Albert R."/>
            <person name="Binder M."/>
            <person name="Bloem J."/>
            <person name="Labutti K."/>
            <person name="Salamov A."/>
            <person name="Andreopoulos B."/>
            <person name="Baker S."/>
            <person name="Barry K."/>
            <person name="Bills G."/>
            <person name="Bluhm B."/>
            <person name="Cannon C."/>
            <person name="Castanera R."/>
            <person name="Culley D."/>
            <person name="Daum C."/>
            <person name="Ezra D."/>
            <person name="Gonzalez J."/>
            <person name="Henrissat B."/>
            <person name="Kuo A."/>
            <person name="Liang C."/>
            <person name="Lipzen A."/>
            <person name="Lutzoni F."/>
            <person name="Magnuson J."/>
            <person name="Mondo S."/>
            <person name="Nolan M."/>
            <person name="Ohm R."/>
            <person name="Pangilinan J."/>
            <person name="Park H.-J."/>
            <person name="Ramirez L."/>
            <person name="Alfaro M."/>
            <person name="Sun H."/>
            <person name="Tritt A."/>
            <person name="Yoshinaga Y."/>
            <person name="Zwiers L.-H."/>
            <person name="Turgeon B."/>
            <person name="Goodwin S."/>
            <person name="Spatafora J."/>
            <person name="Crous P."/>
            <person name="Grigoriev I."/>
        </authorList>
    </citation>
    <scope>NUCLEOTIDE SEQUENCE</scope>
    <source>
        <strain evidence="8">CBS 473.64</strain>
    </source>
</reference>